<dbReference type="PANTHER" id="PTHR30344">
    <property type="entry name" value="6-PHOSPHOGLUCONOLACTONASE-RELATED"/>
    <property type="match status" value="1"/>
</dbReference>
<feature type="chain" id="PRO_5026332455" evidence="2">
    <location>
        <begin position="19"/>
        <end position="379"/>
    </location>
</feature>
<evidence type="ECO:0000256" key="2">
    <source>
        <dbReference type="SAM" id="SignalP"/>
    </source>
</evidence>
<gene>
    <name evidence="3" type="ORF">K458DRAFT_316541</name>
</gene>
<evidence type="ECO:0000256" key="1">
    <source>
        <dbReference type="ARBA" id="ARBA00005564"/>
    </source>
</evidence>
<sequence>MAFLSILSLAAFAAPVLGETHYFFSGFFSGSTIVGVEFDDATDTLSLKQNISTNASSGSKWIALDKRKQNLYVGTTGYFQSYAVASNGSLEYKNQIALPSNCQNANFLRAASASPYVVFGTPYSTGCSTQAITVDESGTLQSTVANLTYSNSSGVHGIDLSPNNDFVYSADDMGNAVWVHSFDATTGTAEEIQYLAAPTGANPRHLAAHPNGQWVYVVYEESNQLATYKRNNETGLLTDMNTTYPLIPETYTNTSSYWADEAMFSLPTTTNSSTPSTSPKYLITGTRSRSTLSPGYISAFALDASTGAITSQLFLIPSSASGGSANAVAPAPFSEEYFAITDSGANFVEMWKIDGSGVGAEKVARLGLGSGPANVVWID</sequence>
<organism evidence="3 4">
    <name type="scientific">Lentithecium fluviatile CBS 122367</name>
    <dbReference type="NCBI Taxonomy" id="1168545"/>
    <lineage>
        <taxon>Eukaryota</taxon>
        <taxon>Fungi</taxon>
        <taxon>Dikarya</taxon>
        <taxon>Ascomycota</taxon>
        <taxon>Pezizomycotina</taxon>
        <taxon>Dothideomycetes</taxon>
        <taxon>Pleosporomycetidae</taxon>
        <taxon>Pleosporales</taxon>
        <taxon>Massarineae</taxon>
        <taxon>Lentitheciaceae</taxon>
        <taxon>Lentithecium</taxon>
    </lineage>
</organism>
<dbReference type="Pfam" id="PF10282">
    <property type="entry name" value="Lactonase"/>
    <property type="match status" value="1"/>
</dbReference>
<comment type="similarity">
    <text evidence="1">Belongs to the cycloisomerase 2 family.</text>
</comment>
<name>A0A6G1IKV6_9PLEO</name>
<evidence type="ECO:0000313" key="4">
    <source>
        <dbReference type="Proteomes" id="UP000799291"/>
    </source>
</evidence>
<accession>A0A6G1IKV6</accession>
<dbReference type="AlphaFoldDB" id="A0A6G1IKV6"/>
<proteinExistence type="inferred from homology"/>
<dbReference type="InterPro" id="IPR015943">
    <property type="entry name" value="WD40/YVTN_repeat-like_dom_sf"/>
</dbReference>
<dbReference type="GO" id="GO:0017057">
    <property type="term" value="F:6-phosphogluconolactonase activity"/>
    <property type="evidence" value="ECO:0007669"/>
    <property type="project" value="TreeGrafter"/>
</dbReference>
<dbReference type="EMBL" id="MU005610">
    <property type="protein sequence ID" value="KAF2678623.1"/>
    <property type="molecule type" value="Genomic_DNA"/>
</dbReference>
<reference evidence="3" key="1">
    <citation type="journal article" date="2020" name="Stud. Mycol.">
        <title>101 Dothideomycetes genomes: a test case for predicting lifestyles and emergence of pathogens.</title>
        <authorList>
            <person name="Haridas S."/>
            <person name="Albert R."/>
            <person name="Binder M."/>
            <person name="Bloem J."/>
            <person name="Labutti K."/>
            <person name="Salamov A."/>
            <person name="Andreopoulos B."/>
            <person name="Baker S."/>
            <person name="Barry K."/>
            <person name="Bills G."/>
            <person name="Bluhm B."/>
            <person name="Cannon C."/>
            <person name="Castanera R."/>
            <person name="Culley D."/>
            <person name="Daum C."/>
            <person name="Ezra D."/>
            <person name="Gonzalez J."/>
            <person name="Henrissat B."/>
            <person name="Kuo A."/>
            <person name="Liang C."/>
            <person name="Lipzen A."/>
            <person name="Lutzoni F."/>
            <person name="Magnuson J."/>
            <person name="Mondo S."/>
            <person name="Nolan M."/>
            <person name="Ohm R."/>
            <person name="Pangilinan J."/>
            <person name="Park H.-J."/>
            <person name="Ramirez L."/>
            <person name="Alfaro M."/>
            <person name="Sun H."/>
            <person name="Tritt A."/>
            <person name="Yoshinaga Y."/>
            <person name="Zwiers L.-H."/>
            <person name="Turgeon B."/>
            <person name="Goodwin S."/>
            <person name="Spatafora J."/>
            <person name="Crous P."/>
            <person name="Grigoriev I."/>
        </authorList>
    </citation>
    <scope>NUCLEOTIDE SEQUENCE</scope>
    <source>
        <strain evidence="3">CBS 122367</strain>
    </source>
</reference>
<keyword evidence="4" id="KW-1185">Reference proteome</keyword>
<dbReference type="Proteomes" id="UP000799291">
    <property type="component" value="Unassembled WGS sequence"/>
</dbReference>
<dbReference type="InterPro" id="IPR019405">
    <property type="entry name" value="Lactonase_7-beta_prop"/>
</dbReference>
<dbReference type="SUPFAM" id="SSF75011">
    <property type="entry name" value="3-carboxy-cis,cis-mucoante lactonizing enzyme"/>
    <property type="match status" value="1"/>
</dbReference>
<feature type="signal peptide" evidence="2">
    <location>
        <begin position="1"/>
        <end position="18"/>
    </location>
</feature>
<evidence type="ECO:0000313" key="3">
    <source>
        <dbReference type="EMBL" id="KAF2678623.1"/>
    </source>
</evidence>
<keyword evidence="2" id="KW-0732">Signal</keyword>
<dbReference type="InterPro" id="IPR050282">
    <property type="entry name" value="Cycloisomerase_2"/>
</dbReference>
<dbReference type="PANTHER" id="PTHR30344:SF4">
    <property type="entry name" value="CYCLASE, PUTATIVE (AFU_ORTHOLOGUE AFUA_6G11580)-RELATED"/>
    <property type="match status" value="1"/>
</dbReference>
<protein>
    <submittedName>
        <fullName evidence="3">3-carboxy-cis,cis-mucoante lactonizing enzyme</fullName>
    </submittedName>
</protein>
<dbReference type="Gene3D" id="2.130.10.10">
    <property type="entry name" value="YVTN repeat-like/Quinoprotein amine dehydrogenase"/>
    <property type="match status" value="1"/>
</dbReference>
<dbReference type="OrthoDB" id="1715191at2759"/>